<sequence>MSEVRLTGQLICTDAHELAVVEEHLPDHIARTRAELGCLAFSVDQTREPLIWQVSERFADPAAFATHQERVASNERGQATAGIERRYSVDGMPATDS</sequence>
<keyword evidence="2" id="KW-0560">Oxidoreductase</keyword>
<dbReference type="Proteomes" id="UP000549517">
    <property type="component" value="Unassembled WGS sequence"/>
</dbReference>
<dbReference type="EMBL" id="JABEMC010000003">
    <property type="protein sequence ID" value="NNG79037.1"/>
    <property type="molecule type" value="Genomic_DNA"/>
</dbReference>
<feature type="region of interest" description="Disordered" evidence="1">
    <location>
        <begin position="69"/>
        <end position="97"/>
    </location>
</feature>
<protein>
    <submittedName>
        <fullName evidence="2">Antibiotic biosynthesis monooxygenase</fullName>
    </submittedName>
</protein>
<organism evidence="2 3">
    <name type="scientific">Brevibacterium luteolum</name>
    <dbReference type="NCBI Taxonomy" id="199591"/>
    <lineage>
        <taxon>Bacteria</taxon>
        <taxon>Bacillati</taxon>
        <taxon>Actinomycetota</taxon>
        <taxon>Actinomycetes</taxon>
        <taxon>Micrococcales</taxon>
        <taxon>Brevibacteriaceae</taxon>
        <taxon>Brevibacterium</taxon>
    </lineage>
</organism>
<dbReference type="AlphaFoldDB" id="A0A849AQL7"/>
<dbReference type="GO" id="GO:0004497">
    <property type="term" value="F:monooxygenase activity"/>
    <property type="evidence" value="ECO:0007669"/>
    <property type="project" value="UniProtKB-KW"/>
</dbReference>
<dbReference type="SUPFAM" id="SSF54909">
    <property type="entry name" value="Dimeric alpha+beta barrel"/>
    <property type="match status" value="1"/>
</dbReference>
<dbReference type="InterPro" id="IPR011008">
    <property type="entry name" value="Dimeric_a/b-barrel"/>
</dbReference>
<evidence type="ECO:0000256" key="1">
    <source>
        <dbReference type="SAM" id="MobiDB-lite"/>
    </source>
</evidence>
<dbReference type="RefSeq" id="WP_170274035.1">
    <property type="nucleotide sequence ID" value="NZ_BAAAKH010000001.1"/>
</dbReference>
<gene>
    <name evidence="2" type="ORF">HLA91_06570</name>
</gene>
<accession>A0A849AQL7</accession>
<keyword evidence="2" id="KW-0503">Monooxygenase</keyword>
<dbReference type="Gene3D" id="3.30.70.100">
    <property type="match status" value="1"/>
</dbReference>
<comment type="caution">
    <text evidence="2">The sequence shown here is derived from an EMBL/GenBank/DDBJ whole genome shotgun (WGS) entry which is preliminary data.</text>
</comment>
<evidence type="ECO:0000313" key="2">
    <source>
        <dbReference type="EMBL" id="NNG79037.1"/>
    </source>
</evidence>
<reference evidence="2 3" key="1">
    <citation type="submission" date="2020-05" db="EMBL/GenBank/DDBJ databases">
        <title>MicrobeNet Type strains.</title>
        <authorList>
            <person name="Nicholson A.C."/>
        </authorList>
    </citation>
    <scope>NUCLEOTIDE SEQUENCE [LARGE SCALE GENOMIC DNA]</scope>
    <source>
        <strain evidence="2 3">CCUG 46604</strain>
    </source>
</reference>
<evidence type="ECO:0000313" key="3">
    <source>
        <dbReference type="Proteomes" id="UP000549517"/>
    </source>
</evidence>
<name>A0A849AQL7_9MICO</name>
<proteinExistence type="predicted"/>